<feature type="compositionally biased region" description="Basic residues" evidence="1">
    <location>
        <begin position="317"/>
        <end position="329"/>
    </location>
</feature>
<dbReference type="PANTHER" id="PTHR13138">
    <property type="entry name" value="PROTEIN LIN1"/>
    <property type="match status" value="1"/>
</dbReference>
<dbReference type="GO" id="GO:0005682">
    <property type="term" value="C:U5 snRNP"/>
    <property type="evidence" value="ECO:0007669"/>
    <property type="project" value="InterPro"/>
</dbReference>
<dbReference type="EMBL" id="KZ819284">
    <property type="protein sequence ID" value="PWO00716.1"/>
    <property type="molecule type" value="Genomic_DNA"/>
</dbReference>
<evidence type="ECO:0008006" key="4">
    <source>
        <dbReference type="Google" id="ProtNLM"/>
    </source>
</evidence>
<feature type="compositionally biased region" description="Basic and acidic residues" evidence="1">
    <location>
        <begin position="263"/>
        <end position="294"/>
    </location>
</feature>
<organism evidence="2 3">
    <name type="scientific">Tilletiopsis washingtonensis</name>
    <dbReference type="NCBI Taxonomy" id="58919"/>
    <lineage>
        <taxon>Eukaryota</taxon>
        <taxon>Fungi</taxon>
        <taxon>Dikarya</taxon>
        <taxon>Basidiomycota</taxon>
        <taxon>Ustilaginomycotina</taxon>
        <taxon>Exobasidiomycetes</taxon>
        <taxon>Entylomatales</taxon>
        <taxon>Entylomatales incertae sedis</taxon>
        <taxon>Tilletiopsis</taxon>
    </lineage>
</organism>
<keyword evidence="3" id="KW-1185">Reference proteome</keyword>
<dbReference type="GeneID" id="37268947"/>
<dbReference type="RefSeq" id="XP_025600994.1">
    <property type="nucleotide sequence ID" value="XM_025741403.1"/>
</dbReference>
<feature type="compositionally biased region" description="Low complexity" evidence="1">
    <location>
        <begin position="12"/>
        <end position="28"/>
    </location>
</feature>
<dbReference type="OrthoDB" id="331341at2759"/>
<dbReference type="InterPro" id="IPR039905">
    <property type="entry name" value="CD2BP2/Lin1"/>
</dbReference>
<sequence length="511" mass="54851">MSAKRKASGAESAFAGNGAHASGSAASSKRVKFGSGGDDAVDTLGHDDGDLDLDEQDRKRNQQGRKGRLVTDGYASGDSVDSELDEAEMEDDDDEGVGRKGARATAIERQRGESDEEDDDMFAEPGAGKKSKEGDAQRGAGKKFLSLGDIEGQEFGTGDRVSDEEDADPELELEDEEADSDDDEAAAAERTPPTSPGGTVQRREKRERSKAGMGFTLDGFNMKAEMQQGRFDDQGNYTANAADPHAEHDVWLQGHYSRKGIRAAREAKARREKEDNERRKRAEEEALGEEESKRELCLLMEPGETVLEALQRFGAQAKKKQKPKAGARRARNEASAGAEDTPMDAASSSKNGAASTESSADAAAAEAAGDALAKVTSLASSLMSRFSLLDIYDETYEALLRSVRRSQLEGADWDPARARRAAAAAAEAASEAASAPLDERSFVYRWAPAYLAATSAAPAPDAEVFGPYPAADLKEWAASGYFGEERERILLREQGAAGPWQEWKGVFADES</sequence>
<dbReference type="PANTHER" id="PTHR13138:SF3">
    <property type="entry name" value="CD2 ANTIGEN CYTOPLASMIC TAIL-BINDING PROTEIN 2"/>
    <property type="match status" value="1"/>
</dbReference>
<protein>
    <recommendedName>
        <fullName evidence="4">GYF domain-containing protein</fullName>
    </recommendedName>
</protein>
<feature type="region of interest" description="Disordered" evidence="1">
    <location>
        <begin position="315"/>
        <end position="357"/>
    </location>
</feature>
<dbReference type="SUPFAM" id="SSF55277">
    <property type="entry name" value="GYF domain"/>
    <property type="match status" value="1"/>
</dbReference>
<evidence type="ECO:0000256" key="1">
    <source>
        <dbReference type="SAM" id="MobiDB-lite"/>
    </source>
</evidence>
<name>A0A316ZK23_9BASI</name>
<accession>A0A316ZK23</accession>
<feature type="compositionally biased region" description="Basic and acidic residues" evidence="1">
    <location>
        <begin position="201"/>
        <end position="210"/>
    </location>
</feature>
<feature type="region of interest" description="Disordered" evidence="1">
    <location>
        <begin position="248"/>
        <end position="294"/>
    </location>
</feature>
<feature type="compositionally biased region" description="Acidic residues" evidence="1">
    <location>
        <begin position="162"/>
        <end position="186"/>
    </location>
</feature>
<dbReference type="Proteomes" id="UP000245946">
    <property type="component" value="Unassembled WGS sequence"/>
</dbReference>
<evidence type="ECO:0000313" key="3">
    <source>
        <dbReference type="Proteomes" id="UP000245946"/>
    </source>
</evidence>
<dbReference type="InterPro" id="IPR035445">
    <property type="entry name" value="GYF-like_dom_sf"/>
</dbReference>
<feature type="compositionally biased region" description="Acidic residues" evidence="1">
    <location>
        <begin position="80"/>
        <end position="95"/>
    </location>
</feature>
<feature type="region of interest" description="Disordered" evidence="1">
    <location>
        <begin position="1"/>
        <end position="219"/>
    </location>
</feature>
<reference evidence="2 3" key="1">
    <citation type="journal article" date="2018" name="Mol. Biol. Evol.">
        <title>Broad Genomic Sampling Reveals a Smut Pathogenic Ancestry of the Fungal Clade Ustilaginomycotina.</title>
        <authorList>
            <person name="Kijpornyongpan T."/>
            <person name="Mondo S.J."/>
            <person name="Barry K."/>
            <person name="Sandor L."/>
            <person name="Lee J."/>
            <person name="Lipzen A."/>
            <person name="Pangilinan J."/>
            <person name="LaButti K."/>
            <person name="Hainaut M."/>
            <person name="Henrissat B."/>
            <person name="Grigoriev I.V."/>
            <person name="Spatafora J.W."/>
            <person name="Aime M.C."/>
        </authorList>
    </citation>
    <scope>NUCLEOTIDE SEQUENCE [LARGE SCALE GENOMIC DNA]</scope>
    <source>
        <strain evidence="2 3">MCA 4186</strain>
    </source>
</reference>
<dbReference type="STRING" id="58919.A0A316ZK23"/>
<gene>
    <name evidence="2" type="ORF">FA09DRAFT_327445</name>
</gene>
<evidence type="ECO:0000313" key="2">
    <source>
        <dbReference type="EMBL" id="PWO00716.1"/>
    </source>
</evidence>
<proteinExistence type="predicted"/>
<dbReference type="Gene3D" id="3.30.1490.40">
    <property type="match status" value="1"/>
</dbReference>
<dbReference type="AlphaFoldDB" id="A0A316ZK23"/>